<reference evidence="2 3" key="1">
    <citation type="submission" date="2006-10" db="EMBL/GenBank/DDBJ databases">
        <title>The Genome Sequence of Batrachochytrium dendrobatidis JEL423.</title>
        <authorList>
            <consortium name="The Broad Institute Genome Sequencing Platform"/>
            <person name="Birren B."/>
            <person name="Lander E."/>
            <person name="Galagan J."/>
            <person name="Cuomo C."/>
            <person name="Devon K."/>
            <person name="Jaffe D."/>
            <person name="Butler J."/>
            <person name="Alvarez P."/>
            <person name="Gnerre S."/>
            <person name="Grabherr M."/>
            <person name="Kleber M."/>
            <person name="Mauceli E."/>
            <person name="Brockman W."/>
            <person name="Young S."/>
            <person name="LaButti K."/>
            <person name="Sykes S."/>
            <person name="DeCaprio D."/>
            <person name="Crawford M."/>
            <person name="Koehrsen M."/>
            <person name="Engels R."/>
            <person name="Montgomery P."/>
            <person name="Pearson M."/>
            <person name="Howarth C."/>
            <person name="Larson L."/>
            <person name="White J."/>
            <person name="O'Leary S."/>
            <person name="Kodira C."/>
            <person name="Zeng Q."/>
            <person name="Yandava C."/>
            <person name="Alvarado L."/>
            <person name="Longcore J."/>
            <person name="James T."/>
        </authorList>
    </citation>
    <scope>NUCLEOTIDE SEQUENCE [LARGE SCALE GENOMIC DNA]</scope>
    <source>
        <strain evidence="2 3">JEL423</strain>
    </source>
</reference>
<dbReference type="EMBL" id="DS022310">
    <property type="protein sequence ID" value="OAJ43602.1"/>
    <property type="molecule type" value="Genomic_DNA"/>
</dbReference>
<reference evidence="2 3" key="2">
    <citation type="submission" date="2016-05" db="EMBL/GenBank/DDBJ databases">
        <title>Lineage-specific infection strategies underlie the spectrum of fungal disease in amphibians.</title>
        <authorList>
            <person name="Cuomo C.A."/>
            <person name="Farrer R.A."/>
            <person name="James T."/>
            <person name="Longcore J."/>
            <person name="Birren B."/>
        </authorList>
    </citation>
    <scope>NUCLEOTIDE SEQUENCE [LARGE SCALE GENOMIC DNA]</scope>
    <source>
        <strain evidence="2 3">JEL423</strain>
    </source>
</reference>
<organism evidence="2 3">
    <name type="scientific">Batrachochytrium dendrobatidis (strain JEL423)</name>
    <dbReference type="NCBI Taxonomy" id="403673"/>
    <lineage>
        <taxon>Eukaryota</taxon>
        <taxon>Fungi</taxon>
        <taxon>Fungi incertae sedis</taxon>
        <taxon>Chytridiomycota</taxon>
        <taxon>Chytridiomycota incertae sedis</taxon>
        <taxon>Chytridiomycetes</taxon>
        <taxon>Rhizophydiales</taxon>
        <taxon>Rhizophydiales incertae sedis</taxon>
        <taxon>Batrachochytrium</taxon>
    </lineage>
</organism>
<evidence type="ECO:0000313" key="3">
    <source>
        <dbReference type="Proteomes" id="UP000077115"/>
    </source>
</evidence>
<name>A0A177WUN6_BATDL</name>
<feature type="compositionally biased region" description="Basic residues" evidence="1">
    <location>
        <begin position="1"/>
        <end position="11"/>
    </location>
</feature>
<dbReference type="VEuPathDB" id="FungiDB:BDEG_26946"/>
<evidence type="ECO:0000313" key="2">
    <source>
        <dbReference type="EMBL" id="OAJ43602.1"/>
    </source>
</evidence>
<protein>
    <submittedName>
        <fullName evidence="2">Uncharacterized protein</fullName>
    </submittedName>
</protein>
<sequence>MNSFKNKKNKAQKTTPPIIPPPTRARVKDVEGGLSADKELIKEVGAVNDKVDSSDIVGLNEDMGSASDRVDKRGNSTYSRACKVVNKVNSVAVKVFEGINPAGTCDGTIGDEANTDGRVDCPVYVYIEINHKHEIHIQRYKSISLELK</sequence>
<dbReference type="Proteomes" id="UP000077115">
    <property type="component" value="Unassembled WGS sequence"/>
</dbReference>
<feature type="region of interest" description="Disordered" evidence="1">
    <location>
        <begin position="1"/>
        <end position="30"/>
    </location>
</feature>
<proteinExistence type="predicted"/>
<gene>
    <name evidence="2" type="ORF">BDEG_26946</name>
</gene>
<accession>A0A177WUN6</accession>
<dbReference type="AlphaFoldDB" id="A0A177WUN6"/>
<evidence type="ECO:0000256" key="1">
    <source>
        <dbReference type="SAM" id="MobiDB-lite"/>
    </source>
</evidence>